<evidence type="ECO:0000256" key="3">
    <source>
        <dbReference type="ARBA" id="ARBA00022722"/>
    </source>
</evidence>
<evidence type="ECO:0000256" key="5">
    <source>
        <dbReference type="ARBA" id="ARBA00022839"/>
    </source>
</evidence>
<proteinExistence type="inferred from homology"/>
<dbReference type="Pfam" id="PF02609">
    <property type="entry name" value="Exonuc_VII_S"/>
    <property type="match status" value="1"/>
</dbReference>
<dbReference type="InterPro" id="IPR003761">
    <property type="entry name" value="Exonuc_VII_S"/>
</dbReference>
<dbReference type="EC" id="3.1.11.6" evidence="6"/>
<evidence type="ECO:0000256" key="1">
    <source>
        <dbReference type="ARBA" id="ARBA00009998"/>
    </source>
</evidence>
<comment type="catalytic activity">
    <reaction evidence="6">
        <text>Exonucleolytic cleavage in either 5'- to 3'- or 3'- to 5'-direction to yield nucleoside 5'-phosphates.</text>
        <dbReference type="EC" id="3.1.11.6"/>
    </reaction>
</comment>
<evidence type="ECO:0000313" key="7">
    <source>
        <dbReference type="EMBL" id="MDN3591122.1"/>
    </source>
</evidence>
<comment type="caution">
    <text evidence="7">The sequence shown here is derived from an EMBL/GenBank/DDBJ whole genome shotgun (WGS) entry which is preliminary data.</text>
</comment>
<evidence type="ECO:0000256" key="4">
    <source>
        <dbReference type="ARBA" id="ARBA00022801"/>
    </source>
</evidence>
<dbReference type="NCBIfam" id="TIGR01280">
    <property type="entry name" value="xseB"/>
    <property type="match status" value="1"/>
</dbReference>
<sequence>MTSARSAVPASTDAGAAEQDLASIRDLPFEQALDQLEGIVRSLEKGDVPLDESVAIYERGEALKRHCDALLQRAEARIQKITLGADGKAAGTAPLDVD</sequence>
<comment type="similarity">
    <text evidence="1 6">Belongs to the XseB family.</text>
</comment>
<accession>A0ABT8BG51</accession>
<keyword evidence="5 6" id="KW-0269">Exonuclease</keyword>
<dbReference type="InterPro" id="IPR037004">
    <property type="entry name" value="Exonuc_VII_ssu_sf"/>
</dbReference>
<dbReference type="HAMAP" id="MF_00337">
    <property type="entry name" value="Exonuc_7_S"/>
    <property type="match status" value="1"/>
</dbReference>
<dbReference type="Gene3D" id="1.10.287.1040">
    <property type="entry name" value="Exonuclease VII, small subunit"/>
    <property type="match status" value="1"/>
</dbReference>
<dbReference type="NCBIfam" id="NF002139">
    <property type="entry name" value="PRK00977.1-3"/>
    <property type="match status" value="1"/>
</dbReference>
<comment type="subcellular location">
    <subcellularLocation>
        <location evidence="6">Cytoplasm</location>
    </subcellularLocation>
</comment>
<name>A0ABT8BG51_9HYPH</name>
<evidence type="ECO:0000313" key="8">
    <source>
        <dbReference type="Proteomes" id="UP001224644"/>
    </source>
</evidence>
<dbReference type="RefSeq" id="WP_238223268.1">
    <property type="nucleotide sequence ID" value="NZ_BPQD01000005.1"/>
</dbReference>
<reference evidence="8" key="1">
    <citation type="journal article" date="2019" name="Int. J. Syst. Evol. Microbiol.">
        <title>The Global Catalogue of Microorganisms (GCM) 10K type strain sequencing project: providing services to taxonomists for standard genome sequencing and annotation.</title>
        <authorList>
            <consortium name="The Broad Institute Genomics Platform"/>
            <consortium name="The Broad Institute Genome Sequencing Center for Infectious Disease"/>
            <person name="Wu L."/>
            <person name="Ma J."/>
        </authorList>
    </citation>
    <scope>NUCLEOTIDE SEQUENCE [LARGE SCALE GENOMIC DNA]</scope>
    <source>
        <strain evidence="8">CECT 7069</strain>
    </source>
</reference>
<evidence type="ECO:0000256" key="6">
    <source>
        <dbReference type="HAMAP-Rule" id="MF_00337"/>
    </source>
</evidence>
<comment type="function">
    <text evidence="6">Bidirectionally degrades single-stranded DNA into large acid-insoluble oligonucleotides, which are then degraded further into small acid-soluble oligonucleotides.</text>
</comment>
<dbReference type="SUPFAM" id="SSF116842">
    <property type="entry name" value="XseB-like"/>
    <property type="match status" value="1"/>
</dbReference>
<dbReference type="GO" id="GO:0008855">
    <property type="term" value="F:exodeoxyribonuclease VII activity"/>
    <property type="evidence" value="ECO:0007669"/>
    <property type="project" value="UniProtKB-EC"/>
</dbReference>
<protein>
    <recommendedName>
        <fullName evidence="6">Exodeoxyribonuclease 7 small subunit</fullName>
        <ecNumber evidence="6">3.1.11.6</ecNumber>
    </recommendedName>
    <alternativeName>
        <fullName evidence="6">Exodeoxyribonuclease VII small subunit</fullName>
        <shortName evidence="6">Exonuclease VII small subunit</shortName>
    </alternativeName>
</protein>
<evidence type="ECO:0000256" key="2">
    <source>
        <dbReference type="ARBA" id="ARBA00022490"/>
    </source>
</evidence>
<comment type="subunit">
    <text evidence="6">Heterooligomer composed of large and small subunits.</text>
</comment>
<dbReference type="PANTHER" id="PTHR34137">
    <property type="entry name" value="EXODEOXYRIBONUCLEASE 7 SMALL SUBUNIT"/>
    <property type="match status" value="1"/>
</dbReference>
<keyword evidence="2 6" id="KW-0963">Cytoplasm</keyword>
<gene>
    <name evidence="6" type="primary">xseB</name>
    <name evidence="7" type="ORF">QWZ12_10905</name>
</gene>
<dbReference type="PANTHER" id="PTHR34137:SF1">
    <property type="entry name" value="EXODEOXYRIBONUCLEASE 7 SMALL SUBUNIT"/>
    <property type="match status" value="1"/>
</dbReference>
<dbReference type="EMBL" id="JAUFPX010000007">
    <property type="protein sequence ID" value="MDN3591122.1"/>
    <property type="molecule type" value="Genomic_DNA"/>
</dbReference>
<keyword evidence="8" id="KW-1185">Reference proteome</keyword>
<organism evidence="7 8">
    <name type="scientific">Methylobacterium adhaesivum</name>
    <dbReference type="NCBI Taxonomy" id="333297"/>
    <lineage>
        <taxon>Bacteria</taxon>
        <taxon>Pseudomonadati</taxon>
        <taxon>Pseudomonadota</taxon>
        <taxon>Alphaproteobacteria</taxon>
        <taxon>Hyphomicrobiales</taxon>
        <taxon>Methylobacteriaceae</taxon>
        <taxon>Methylobacterium</taxon>
    </lineage>
</organism>
<keyword evidence="4 6" id="KW-0378">Hydrolase</keyword>
<keyword evidence="3 6" id="KW-0540">Nuclease</keyword>
<dbReference type="Proteomes" id="UP001224644">
    <property type="component" value="Unassembled WGS sequence"/>
</dbReference>